<dbReference type="EMBL" id="QCYG01000002">
    <property type="protein sequence ID" value="PVA07527.1"/>
    <property type="molecule type" value="Genomic_DNA"/>
</dbReference>
<sequence length="106" mass="11069">MTKITFIEADGTTVEAKAEPGMSVMQVAVNAGIAAIAAECGGACACGTCHCYVADEWVDKLTPPEDDETDMLDFVIDPTPSSRLSCQIAVTPEMDGLVINVPSSQT</sequence>
<dbReference type="Proteomes" id="UP000244817">
    <property type="component" value="Unassembled WGS sequence"/>
</dbReference>
<dbReference type="GO" id="GO:0005829">
    <property type="term" value="C:cytosol"/>
    <property type="evidence" value="ECO:0007669"/>
    <property type="project" value="TreeGrafter"/>
</dbReference>
<accession>A0A2T7FZC7</accession>
<keyword evidence="9" id="KW-1185">Reference proteome</keyword>
<protein>
    <recommendedName>
        <fullName evidence="7">2Fe-2S ferredoxin-type domain-containing protein</fullName>
    </recommendedName>
</protein>
<organism evidence="8 9">
    <name type="scientific">Thalassorhabdomicrobium marinisediminis</name>
    <dbReference type="NCBI Taxonomy" id="2170577"/>
    <lineage>
        <taxon>Bacteria</taxon>
        <taxon>Pseudomonadati</taxon>
        <taxon>Pseudomonadota</taxon>
        <taxon>Alphaproteobacteria</taxon>
        <taxon>Rhodobacterales</taxon>
        <taxon>Paracoccaceae</taxon>
        <taxon>Thalassorhabdomicrobium</taxon>
    </lineage>
</organism>
<comment type="caution">
    <text evidence="8">The sequence shown here is derived from an EMBL/GenBank/DDBJ whole genome shotgun (WGS) entry which is preliminary data.</text>
</comment>
<dbReference type="GO" id="GO:0051537">
    <property type="term" value="F:2 iron, 2 sulfur cluster binding"/>
    <property type="evidence" value="ECO:0007669"/>
    <property type="project" value="UniProtKB-KW"/>
</dbReference>
<comment type="cofactor">
    <cofactor evidence="6">
        <name>[2Fe-2S] cluster</name>
        <dbReference type="ChEBI" id="CHEBI:190135"/>
    </cofactor>
</comment>
<dbReference type="PROSITE" id="PS51085">
    <property type="entry name" value="2FE2S_FER_2"/>
    <property type="match status" value="1"/>
</dbReference>
<dbReference type="InterPro" id="IPR001041">
    <property type="entry name" value="2Fe-2S_ferredoxin-type"/>
</dbReference>
<evidence type="ECO:0000256" key="2">
    <source>
        <dbReference type="ARBA" id="ARBA00022714"/>
    </source>
</evidence>
<evidence type="ECO:0000256" key="3">
    <source>
        <dbReference type="ARBA" id="ARBA00022723"/>
    </source>
</evidence>
<dbReference type="PANTHER" id="PTHR23426">
    <property type="entry name" value="FERREDOXIN/ADRENODOXIN"/>
    <property type="match status" value="1"/>
</dbReference>
<name>A0A2T7FZC7_9RHOB</name>
<dbReference type="InterPro" id="IPR036010">
    <property type="entry name" value="2Fe-2S_ferredoxin-like_sf"/>
</dbReference>
<dbReference type="PANTHER" id="PTHR23426:SF65">
    <property type="entry name" value="FERREDOXIN-2, MITOCHONDRIAL"/>
    <property type="match status" value="1"/>
</dbReference>
<dbReference type="GO" id="GO:0140647">
    <property type="term" value="P:P450-containing electron transport chain"/>
    <property type="evidence" value="ECO:0007669"/>
    <property type="project" value="InterPro"/>
</dbReference>
<dbReference type="CDD" id="cd00207">
    <property type="entry name" value="fer2"/>
    <property type="match status" value="1"/>
</dbReference>
<keyword evidence="4" id="KW-0408">Iron</keyword>
<feature type="domain" description="2Fe-2S ferredoxin-type" evidence="7">
    <location>
        <begin position="2"/>
        <end position="105"/>
    </location>
</feature>
<evidence type="ECO:0000313" key="9">
    <source>
        <dbReference type="Proteomes" id="UP000244817"/>
    </source>
</evidence>
<keyword evidence="5" id="KW-0411">Iron-sulfur</keyword>
<dbReference type="Gene3D" id="3.10.20.30">
    <property type="match status" value="1"/>
</dbReference>
<dbReference type="OrthoDB" id="9799640at2"/>
<comment type="similarity">
    <text evidence="1">Belongs to the adrenodoxin/putidaredoxin family.</text>
</comment>
<keyword evidence="3" id="KW-0479">Metal-binding</keyword>
<evidence type="ECO:0000256" key="1">
    <source>
        <dbReference type="ARBA" id="ARBA00010914"/>
    </source>
</evidence>
<dbReference type="PRINTS" id="PR00355">
    <property type="entry name" value="ADRENODOXIN"/>
</dbReference>
<evidence type="ECO:0000256" key="5">
    <source>
        <dbReference type="ARBA" id="ARBA00023014"/>
    </source>
</evidence>
<proteinExistence type="inferred from homology"/>
<evidence type="ECO:0000313" key="8">
    <source>
        <dbReference type="EMBL" id="PVA07527.1"/>
    </source>
</evidence>
<gene>
    <name evidence="8" type="ORF">DC363_02520</name>
</gene>
<evidence type="ECO:0000256" key="6">
    <source>
        <dbReference type="ARBA" id="ARBA00034078"/>
    </source>
</evidence>
<dbReference type="SUPFAM" id="SSF54292">
    <property type="entry name" value="2Fe-2S ferredoxin-like"/>
    <property type="match status" value="1"/>
</dbReference>
<dbReference type="Pfam" id="PF00111">
    <property type="entry name" value="Fer2"/>
    <property type="match status" value="1"/>
</dbReference>
<reference evidence="8 9" key="1">
    <citation type="submission" date="2018-04" db="EMBL/GenBank/DDBJ databases">
        <title>Pelagivirga bohaiensis gen. nov., sp. nov., a bacterium isolated from the Bohai Sea.</title>
        <authorList>
            <person name="Ji X."/>
        </authorList>
    </citation>
    <scope>NUCLEOTIDE SEQUENCE [LARGE SCALE GENOMIC DNA]</scope>
    <source>
        <strain evidence="8 9">BH-SD16</strain>
    </source>
</reference>
<keyword evidence="2" id="KW-0001">2Fe-2S</keyword>
<dbReference type="InterPro" id="IPR012675">
    <property type="entry name" value="Beta-grasp_dom_sf"/>
</dbReference>
<evidence type="ECO:0000259" key="7">
    <source>
        <dbReference type="PROSITE" id="PS51085"/>
    </source>
</evidence>
<dbReference type="RefSeq" id="WP_108639569.1">
    <property type="nucleotide sequence ID" value="NZ_QCYG01000002.1"/>
</dbReference>
<dbReference type="GO" id="GO:0009055">
    <property type="term" value="F:electron transfer activity"/>
    <property type="evidence" value="ECO:0007669"/>
    <property type="project" value="TreeGrafter"/>
</dbReference>
<evidence type="ECO:0000256" key="4">
    <source>
        <dbReference type="ARBA" id="ARBA00023004"/>
    </source>
</evidence>
<dbReference type="InterPro" id="IPR001055">
    <property type="entry name" value="Adrenodoxin-like"/>
</dbReference>
<dbReference type="GO" id="GO:0046872">
    <property type="term" value="F:metal ion binding"/>
    <property type="evidence" value="ECO:0007669"/>
    <property type="project" value="UniProtKB-KW"/>
</dbReference>
<dbReference type="AlphaFoldDB" id="A0A2T7FZC7"/>